<proteinExistence type="predicted"/>
<dbReference type="EMBL" id="MN740294">
    <property type="protein sequence ID" value="QHT98656.1"/>
    <property type="molecule type" value="Genomic_DNA"/>
</dbReference>
<evidence type="ECO:0000313" key="2">
    <source>
        <dbReference type="EMBL" id="QHT98656.1"/>
    </source>
</evidence>
<name>A0A6C0J1Z4_9ZZZZ</name>
<reference evidence="2" key="1">
    <citation type="journal article" date="2020" name="Nature">
        <title>Giant virus diversity and host interactions through global metagenomics.</title>
        <authorList>
            <person name="Schulz F."/>
            <person name="Roux S."/>
            <person name="Paez-Espino D."/>
            <person name="Jungbluth S."/>
            <person name="Walsh D.A."/>
            <person name="Denef V.J."/>
            <person name="McMahon K.D."/>
            <person name="Konstantinidis K.T."/>
            <person name="Eloe-Fadrosh E.A."/>
            <person name="Kyrpides N.C."/>
            <person name="Woyke T."/>
        </authorList>
    </citation>
    <scope>NUCLEOTIDE SEQUENCE</scope>
    <source>
        <strain evidence="2">GVMAG-M-3300025676-16</strain>
    </source>
</reference>
<accession>A0A6C0J1Z4</accession>
<sequence>MKGRKPITYVPDVTKRLVTDPRGADTLNLGNVEKPKPSIFNFYNITLVVILLLVITIIVFAFILKK</sequence>
<keyword evidence="1" id="KW-0812">Transmembrane</keyword>
<keyword evidence="1" id="KW-0472">Membrane</keyword>
<feature type="transmembrane region" description="Helical" evidence="1">
    <location>
        <begin position="42"/>
        <end position="64"/>
    </location>
</feature>
<keyword evidence="1" id="KW-1133">Transmembrane helix</keyword>
<evidence type="ECO:0000256" key="1">
    <source>
        <dbReference type="SAM" id="Phobius"/>
    </source>
</evidence>
<organism evidence="2">
    <name type="scientific">viral metagenome</name>
    <dbReference type="NCBI Taxonomy" id="1070528"/>
    <lineage>
        <taxon>unclassified sequences</taxon>
        <taxon>metagenomes</taxon>
        <taxon>organismal metagenomes</taxon>
    </lineage>
</organism>
<protein>
    <submittedName>
        <fullName evidence="2">Uncharacterized protein</fullName>
    </submittedName>
</protein>
<dbReference type="AlphaFoldDB" id="A0A6C0J1Z4"/>